<dbReference type="PANTHER" id="PTHR30327">
    <property type="entry name" value="UNCHARACTERIZED PROTEIN YQGE"/>
    <property type="match status" value="1"/>
</dbReference>
<dbReference type="HAMAP" id="MF_00758">
    <property type="entry name" value="UPF0301"/>
    <property type="match status" value="1"/>
</dbReference>
<dbReference type="AlphaFoldDB" id="A0A1Q2M153"/>
<dbReference type="eggNOG" id="COG1678">
    <property type="taxonomic scope" value="Bacteria"/>
</dbReference>
<dbReference type="STRING" id="260552.Mag101_01305"/>
<accession>A0A1Q2M153</accession>
<evidence type="ECO:0000313" key="3">
    <source>
        <dbReference type="EMBL" id="AQQ66434.1"/>
    </source>
</evidence>
<evidence type="ECO:0000256" key="1">
    <source>
        <dbReference type="ARBA" id="ARBA00009600"/>
    </source>
</evidence>
<dbReference type="SUPFAM" id="SSF143456">
    <property type="entry name" value="VC0467-like"/>
    <property type="match status" value="1"/>
</dbReference>
<dbReference type="EMBL" id="CP019650">
    <property type="protein sequence ID" value="AQQ66434.1"/>
    <property type="molecule type" value="Genomic_DNA"/>
</dbReference>
<reference evidence="3" key="1">
    <citation type="submission" date="2017-02" db="EMBL/GenBank/DDBJ databases">
        <title>Genome of Microbulbifer agarilyticus GP101.</title>
        <authorList>
            <person name="Jung J."/>
            <person name="Bae S.S."/>
            <person name="Baek K."/>
        </authorList>
    </citation>
    <scope>NUCLEOTIDE SEQUENCE [LARGE SCALE GENOMIC DNA]</scope>
    <source>
        <strain evidence="3">GP101</strain>
    </source>
</reference>
<name>A0A1Q2M153_9GAMM</name>
<gene>
    <name evidence="3" type="ORF">Mag101_01305</name>
</gene>
<keyword evidence="4" id="KW-1185">Reference proteome</keyword>
<evidence type="ECO:0000256" key="2">
    <source>
        <dbReference type="HAMAP-Rule" id="MF_00758"/>
    </source>
</evidence>
<dbReference type="Gene3D" id="3.40.1740.10">
    <property type="entry name" value="VC0467-like"/>
    <property type="match status" value="1"/>
</dbReference>
<dbReference type="InterPro" id="IPR003774">
    <property type="entry name" value="AlgH-like"/>
</dbReference>
<dbReference type="KEGG" id="maga:Mag101_01305"/>
<sequence>MQPTNTDKIDSDLTNNSLRGQLLLAMPGMQDPRFVHAVAFICEHSADGTMGVVINAPSKVTWKEVFSQLELNDISLRGDEPVLVGGPVAQEQGFVLHGRGMQFASTAEVSEEISLTASKDIIESLAAGRGPDDVLLALGYAGWGPGQLEEEIAENAWLTLPASAEILFATPWEKRWQAAAARHGIDLSGIGTQSGHA</sequence>
<dbReference type="GO" id="GO:0005829">
    <property type="term" value="C:cytosol"/>
    <property type="evidence" value="ECO:0007669"/>
    <property type="project" value="TreeGrafter"/>
</dbReference>
<proteinExistence type="inferred from homology"/>
<dbReference type="Pfam" id="PF02622">
    <property type="entry name" value="DUF179"/>
    <property type="match status" value="1"/>
</dbReference>
<dbReference type="PANTHER" id="PTHR30327:SF1">
    <property type="entry name" value="UPF0301 PROTEIN YQGE"/>
    <property type="match status" value="1"/>
</dbReference>
<comment type="similarity">
    <text evidence="1 2">Belongs to the UPF0301 (AlgH) family.</text>
</comment>
<evidence type="ECO:0000313" key="4">
    <source>
        <dbReference type="Proteomes" id="UP000188219"/>
    </source>
</evidence>
<dbReference type="RefSeq" id="WP_077399684.1">
    <property type="nucleotide sequence ID" value="NZ_CP019650.1"/>
</dbReference>
<dbReference type="NCBIfam" id="NF001266">
    <property type="entry name" value="PRK00228.1-1"/>
    <property type="match status" value="1"/>
</dbReference>
<protein>
    <recommendedName>
        <fullName evidence="2">UPF0301 protein Mag101_01305</fullName>
    </recommendedName>
</protein>
<dbReference type="Proteomes" id="UP000188219">
    <property type="component" value="Chromosome"/>
</dbReference>
<dbReference type="OrthoDB" id="9807486at2"/>
<organism evidence="3 4">
    <name type="scientific">Microbulbifer agarilyticus</name>
    <dbReference type="NCBI Taxonomy" id="260552"/>
    <lineage>
        <taxon>Bacteria</taxon>
        <taxon>Pseudomonadati</taxon>
        <taxon>Pseudomonadota</taxon>
        <taxon>Gammaproteobacteria</taxon>
        <taxon>Cellvibrionales</taxon>
        <taxon>Microbulbiferaceae</taxon>
        <taxon>Microbulbifer</taxon>
    </lineage>
</organism>